<dbReference type="AlphaFoldDB" id="A0AAJ2JAW4"/>
<dbReference type="RefSeq" id="WP_312561490.1">
    <property type="nucleotide sequence ID" value="NZ_JAVSKO010000003.1"/>
</dbReference>
<reference evidence="1" key="1">
    <citation type="submission" date="2023-07" db="EMBL/GenBank/DDBJ databases">
        <title>Comparative genomics of clinical Stenotrophomonas maltophilia isolates reveals regions of diversity which correlate with colonization and persistence in vivo.</title>
        <authorList>
            <person name="Mcdaniel M.S."/>
            <person name="Swords W.E."/>
            <person name="Sumpter N.A."/>
            <person name="Lindgren N.R."/>
            <person name="Billiot C.E."/>
        </authorList>
    </citation>
    <scope>NUCLEOTIDE SEQUENCE</scope>
    <source>
        <strain evidence="1">Ism4</strain>
    </source>
</reference>
<evidence type="ECO:0000313" key="2">
    <source>
        <dbReference type="Proteomes" id="UP001251948"/>
    </source>
</evidence>
<comment type="caution">
    <text evidence="1">The sequence shown here is derived from an EMBL/GenBank/DDBJ whole genome shotgun (WGS) entry which is preliminary data.</text>
</comment>
<accession>A0AAJ2JAW4</accession>
<protein>
    <submittedName>
        <fullName evidence="1">Uncharacterized protein</fullName>
    </submittedName>
</protein>
<dbReference type="PIRSF" id="PIRSF028589">
    <property type="entry name" value="UCP028589"/>
    <property type="match status" value="1"/>
</dbReference>
<name>A0AAJ2JAW4_STEMA</name>
<evidence type="ECO:0000313" key="1">
    <source>
        <dbReference type="EMBL" id="MDT3467929.1"/>
    </source>
</evidence>
<proteinExistence type="predicted"/>
<sequence>MTMKDQSYLGSGKVLAREYGVPGPFIDVGNCSALSLSPQTNAITLADHTQPGGGERNRVDRLTGVELAYTFHDFAPENLARALRGTVTNVIAGNAADEAVVGYKGGLIPLLRIAKEITAVKPATGSTNYVAGTDYVLQDGALFIPTDSAIVDPVAGAANLKVSYSFGAQSVLQPVVTAAKQYQLLFLGLNEAQSGKAVRILAHRVSGGVMAQFSAIGDEHGAGEVTGALMSDSTKGAGLSRYFEVVQEVIA</sequence>
<dbReference type="InterPro" id="IPR016893">
    <property type="entry name" value="UCP028589"/>
</dbReference>
<gene>
    <name evidence="1" type="ORF">ROV92_07955</name>
</gene>
<organism evidence="1 2">
    <name type="scientific">Stenotrophomonas maltophilia</name>
    <name type="common">Pseudomonas maltophilia</name>
    <name type="synonym">Xanthomonas maltophilia</name>
    <dbReference type="NCBI Taxonomy" id="40324"/>
    <lineage>
        <taxon>Bacteria</taxon>
        <taxon>Pseudomonadati</taxon>
        <taxon>Pseudomonadota</taxon>
        <taxon>Gammaproteobacteria</taxon>
        <taxon>Lysobacterales</taxon>
        <taxon>Lysobacteraceae</taxon>
        <taxon>Stenotrophomonas</taxon>
        <taxon>Stenotrophomonas maltophilia group</taxon>
    </lineage>
</organism>
<dbReference type="Proteomes" id="UP001251948">
    <property type="component" value="Unassembled WGS sequence"/>
</dbReference>
<dbReference type="EMBL" id="JAVSKO010000003">
    <property type="protein sequence ID" value="MDT3467929.1"/>
    <property type="molecule type" value="Genomic_DNA"/>
</dbReference>